<evidence type="ECO:0000256" key="1">
    <source>
        <dbReference type="SAM" id="Phobius"/>
    </source>
</evidence>
<sequence length="133" mass="14750">MGSHGQTTNKPLPITILLQFEPPFSFPLLQPLPFWPLLPFVCITPLYSGWMGFLKTAWKVLRNNGSSVTATHPQVTTYLPYYLGSIFHSSSHPMPLANSSAVSSGLTPEYRVVSIPGEMQVGVLPLFLLFLKF</sequence>
<keyword evidence="1" id="KW-0472">Membrane</keyword>
<gene>
    <name evidence="2" type="ORF">BO88DRAFT_23957</name>
</gene>
<name>A0A319CHP2_ASPVC</name>
<reference evidence="2" key="1">
    <citation type="submission" date="2016-12" db="EMBL/GenBank/DDBJ databases">
        <title>The genomes of Aspergillus section Nigri reveals drivers in fungal speciation.</title>
        <authorList>
            <consortium name="DOE Joint Genome Institute"/>
            <person name="Vesth T.C."/>
            <person name="Nybo J."/>
            <person name="Theobald S."/>
            <person name="Brandl J."/>
            <person name="Frisvad J.C."/>
            <person name="Nielsen K.F."/>
            <person name="Lyhne E.K."/>
            <person name="Kogle M.E."/>
            <person name="Kuo A."/>
            <person name="Riley R."/>
            <person name="Clum A."/>
            <person name="Nolan M."/>
            <person name="Lipzen A."/>
            <person name="Salamov A."/>
            <person name="Henrissat B."/>
            <person name="Wiebenga A."/>
            <person name="De Vries R.P."/>
            <person name="Grigoriev I.V."/>
            <person name="Mortensen U.H."/>
            <person name="Andersen M.R."/>
            <person name="Baker S.E."/>
        </authorList>
    </citation>
    <scope>NUCLEOTIDE SEQUENCE [LARGE SCALE GENOMIC DNA]</scope>
    <source>
        <strain evidence="2">CBS 113365</strain>
    </source>
</reference>
<accession>A0A319CHP2</accession>
<keyword evidence="1" id="KW-1133">Transmembrane helix</keyword>
<feature type="transmembrane region" description="Helical" evidence="1">
    <location>
        <begin position="34"/>
        <end position="54"/>
    </location>
</feature>
<dbReference type="GeneID" id="37206716"/>
<evidence type="ECO:0000313" key="2">
    <source>
        <dbReference type="EMBL" id="PYH74838.1"/>
    </source>
</evidence>
<protein>
    <submittedName>
        <fullName evidence="2">Uncharacterized protein</fullName>
    </submittedName>
</protein>
<keyword evidence="3" id="KW-1185">Reference proteome</keyword>
<dbReference type="EMBL" id="KZ821614">
    <property type="protein sequence ID" value="PYH74838.1"/>
    <property type="molecule type" value="Genomic_DNA"/>
</dbReference>
<keyword evidence="1" id="KW-0812">Transmembrane</keyword>
<dbReference type="Proteomes" id="UP000248405">
    <property type="component" value="Unassembled WGS sequence"/>
</dbReference>
<dbReference type="AlphaFoldDB" id="A0A319CHP2"/>
<evidence type="ECO:0000313" key="3">
    <source>
        <dbReference type="Proteomes" id="UP000248405"/>
    </source>
</evidence>
<organism evidence="2 3">
    <name type="scientific">Aspergillus vadensis (strain CBS 113365 / IMI 142717 / IBT 24658)</name>
    <dbReference type="NCBI Taxonomy" id="1448311"/>
    <lineage>
        <taxon>Eukaryota</taxon>
        <taxon>Fungi</taxon>
        <taxon>Dikarya</taxon>
        <taxon>Ascomycota</taxon>
        <taxon>Pezizomycotina</taxon>
        <taxon>Eurotiomycetes</taxon>
        <taxon>Eurotiomycetidae</taxon>
        <taxon>Eurotiales</taxon>
        <taxon>Aspergillaceae</taxon>
        <taxon>Aspergillus</taxon>
        <taxon>Aspergillus subgen. Circumdati</taxon>
    </lineage>
</organism>
<proteinExistence type="predicted"/>
<dbReference type="RefSeq" id="XP_025568632.1">
    <property type="nucleotide sequence ID" value="XM_025702124.1"/>
</dbReference>